<keyword evidence="7" id="KW-1185">Reference proteome</keyword>
<keyword evidence="2 4" id="KW-0238">DNA-binding</keyword>
<dbReference type="PROSITE" id="PS50977">
    <property type="entry name" value="HTH_TETR_2"/>
    <property type="match status" value="1"/>
</dbReference>
<dbReference type="PANTHER" id="PTHR30055">
    <property type="entry name" value="HTH-TYPE TRANSCRIPTIONAL REGULATOR RUTR"/>
    <property type="match status" value="1"/>
</dbReference>
<evidence type="ECO:0000259" key="5">
    <source>
        <dbReference type="PROSITE" id="PS50977"/>
    </source>
</evidence>
<dbReference type="PANTHER" id="PTHR30055:SF234">
    <property type="entry name" value="HTH-TYPE TRANSCRIPTIONAL REGULATOR BETI"/>
    <property type="match status" value="1"/>
</dbReference>
<dbReference type="InterPro" id="IPR050109">
    <property type="entry name" value="HTH-type_TetR-like_transc_reg"/>
</dbReference>
<dbReference type="Gene3D" id="1.10.357.10">
    <property type="entry name" value="Tetracycline Repressor, domain 2"/>
    <property type="match status" value="1"/>
</dbReference>
<dbReference type="GO" id="GO:0003700">
    <property type="term" value="F:DNA-binding transcription factor activity"/>
    <property type="evidence" value="ECO:0007669"/>
    <property type="project" value="TreeGrafter"/>
</dbReference>
<evidence type="ECO:0000256" key="1">
    <source>
        <dbReference type="ARBA" id="ARBA00023015"/>
    </source>
</evidence>
<dbReference type="PROSITE" id="PS01081">
    <property type="entry name" value="HTH_TETR_1"/>
    <property type="match status" value="1"/>
</dbReference>
<sequence>MPGKVNGRTTLRDAQVAETERRIIAAATPLFAAHGYTATSLTEVARAAGVGARTVYVRFGTKAALFNRVVETAIVGDTAPVALLDRDVAVPVRTAPTAAERIAAAAAVNRGIMERTGPLFAAAREAEPAAPEVAALFARGREQTRAAQREFWTRLRADRLLPPGADLDWLTDTAAVLCGADTYLLVTRMYGWDLGTYQAWLETTLRNLAAVPA</sequence>
<evidence type="ECO:0000313" key="6">
    <source>
        <dbReference type="EMBL" id="PRX48236.1"/>
    </source>
</evidence>
<keyword evidence="3" id="KW-0804">Transcription</keyword>
<comment type="caution">
    <text evidence="6">The sequence shown here is derived from an EMBL/GenBank/DDBJ whole genome shotgun (WGS) entry which is preliminary data.</text>
</comment>
<evidence type="ECO:0000313" key="7">
    <source>
        <dbReference type="Proteomes" id="UP000238362"/>
    </source>
</evidence>
<evidence type="ECO:0000256" key="4">
    <source>
        <dbReference type="PROSITE-ProRule" id="PRU00335"/>
    </source>
</evidence>
<evidence type="ECO:0000256" key="2">
    <source>
        <dbReference type="ARBA" id="ARBA00023125"/>
    </source>
</evidence>
<dbReference type="Pfam" id="PF00440">
    <property type="entry name" value="TetR_N"/>
    <property type="match status" value="1"/>
</dbReference>
<feature type="domain" description="HTH tetR-type" evidence="5">
    <location>
        <begin position="17"/>
        <end position="77"/>
    </location>
</feature>
<dbReference type="InterPro" id="IPR023772">
    <property type="entry name" value="DNA-bd_HTH_TetR-type_CS"/>
</dbReference>
<name>A0A2T0LW31_9PSEU</name>
<dbReference type="RefSeq" id="WP_106178344.1">
    <property type="nucleotide sequence ID" value="NZ_PVNH01000004.1"/>
</dbReference>
<gene>
    <name evidence="6" type="ORF">B0I33_10450</name>
</gene>
<proteinExistence type="predicted"/>
<feature type="DNA-binding region" description="H-T-H motif" evidence="4">
    <location>
        <begin position="40"/>
        <end position="59"/>
    </location>
</feature>
<dbReference type="InterPro" id="IPR009057">
    <property type="entry name" value="Homeodomain-like_sf"/>
</dbReference>
<accession>A0A2T0LW31</accession>
<dbReference type="EMBL" id="PVNH01000004">
    <property type="protein sequence ID" value="PRX48236.1"/>
    <property type="molecule type" value="Genomic_DNA"/>
</dbReference>
<protein>
    <submittedName>
        <fullName evidence="6">TetR family transcriptional regulator</fullName>
    </submittedName>
</protein>
<dbReference type="SUPFAM" id="SSF46689">
    <property type="entry name" value="Homeodomain-like"/>
    <property type="match status" value="1"/>
</dbReference>
<evidence type="ECO:0000256" key="3">
    <source>
        <dbReference type="ARBA" id="ARBA00023163"/>
    </source>
</evidence>
<keyword evidence="1" id="KW-0805">Transcription regulation</keyword>
<dbReference type="OrthoDB" id="4823039at2"/>
<dbReference type="GO" id="GO:0000976">
    <property type="term" value="F:transcription cis-regulatory region binding"/>
    <property type="evidence" value="ECO:0007669"/>
    <property type="project" value="TreeGrafter"/>
</dbReference>
<organism evidence="6 7">
    <name type="scientific">Prauserella shujinwangii</name>
    <dbReference type="NCBI Taxonomy" id="1453103"/>
    <lineage>
        <taxon>Bacteria</taxon>
        <taxon>Bacillati</taxon>
        <taxon>Actinomycetota</taxon>
        <taxon>Actinomycetes</taxon>
        <taxon>Pseudonocardiales</taxon>
        <taxon>Pseudonocardiaceae</taxon>
        <taxon>Prauserella</taxon>
    </lineage>
</organism>
<dbReference type="Proteomes" id="UP000238362">
    <property type="component" value="Unassembled WGS sequence"/>
</dbReference>
<reference evidence="6 7" key="1">
    <citation type="submission" date="2018-03" db="EMBL/GenBank/DDBJ databases">
        <title>Genomic Encyclopedia of Type Strains, Phase III (KMG-III): the genomes of soil and plant-associated and newly described type strains.</title>
        <authorList>
            <person name="Whitman W."/>
        </authorList>
    </citation>
    <scope>NUCLEOTIDE SEQUENCE [LARGE SCALE GENOMIC DNA]</scope>
    <source>
        <strain evidence="6 7">CGMCC 4.7125</strain>
    </source>
</reference>
<dbReference type="PRINTS" id="PR00455">
    <property type="entry name" value="HTHTETR"/>
</dbReference>
<dbReference type="InterPro" id="IPR001647">
    <property type="entry name" value="HTH_TetR"/>
</dbReference>
<dbReference type="AlphaFoldDB" id="A0A2T0LW31"/>